<organism evidence="3">
    <name type="scientific">Anthurium amnicola</name>
    <dbReference type="NCBI Taxonomy" id="1678845"/>
    <lineage>
        <taxon>Eukaryota</taxon>
        <taxon>Viridiplantae</taxon>
        <taxon>Streptophyta</taxon>
        <taxon>Embryophyta</taxon>
        <taxon>Tracheophyta</taxon>
        <taxon>Spermatophyta</taxon>
        <taxon>Magnoliopsida</taxon>
        <taxon>Liliopsida</taxon>
        <taxon>Araceae</taxon>
        <taxon>Pothoideae</taxon>
        <taxon>Potheae</taxon>
        <taxon>Anthurium</taxon>
    </lineage>
</organism>
<name>A0A1D1XV34_9ARAE</name>
<feature type="non-terminal residue" evidence="3">
    <location>
        <position position="1"/>
    </location>
</feature>
<keyword evidence="2" id="KW-0732">Signal</keyword>
<dbReference type="EMBL" id="GDJX01021692">
    <property type="protein sequence ID" value="JAT46244.1"/>
    <property type="molecule type" value="Transcribed_RNA"/>
</dbReference>
<sequence>RVLWAALLLGGTSRLLLWTCRTVTAEPLLPSGGLSQTHRERSESLIPTDVARSTRGRKKRNRRERENWQFPLVGASQEGIQIISTQDGGQQSFAGKNVLLQMILGFREKKYNTWI</sequence>
<feature type="signal peptide" evidence="2">
    <location>
        <begin position="1"/>
        <end position="25"/>
    </location>
</feature>
<evidence type="ECO:0000256" key="1">
    <source>
        <dbReference type="SAM" id="MobiDB-lite"/>
    </source>
</evidence>
<feature type="chain" id="PRO_5008899706" evidence="2">
    <location>
        <begin position="26"/>
        <end position="115"/>
    </location>
</feature>
<protein>
    <submittedName>
        <fullName evidence="3">Putative 2-oxoglutarate dehydrogenase E1 component DHKTD1, mitochondrial</fullName>
    </submittedName>
</protein>
<feature type="region of interest" description="Disordered" evidence="1">
    <location>
        <begin position="29"/>
        <end position="68"/>
    </location>
</feature>
<accession>A0A1D1XV34</accession>
<reference evidence="3" key="1">
    <citation type="submission" date="2015-07" db="EMBL/GenBank/DDBJ databases">
        <title>Transcriptome Assembly of Anthurium amnicola.</title>
        <authorList>
            <person name="Suzuki J."/>
        </authorList>
    </citation>
    <scope>NUCLEOTIDE SEQUENCE</scope>
</reference>
<evidence type="ECO:0000256" key="2">
    <source>
        <dbReference type="SAM" id="SignalP"/>
    </source>
</evidence>
<proteinExistence type="predicted"/>
<dbReference type="AlphaFoldDB" id="A0A1D1XV34"/>
<evidence type="ECO:0000313" key="3">
    <source>
        <dbReference type="EMBL" id="JAT46244.1"/>
    </source>
</evidence>
<gene>
    <name evidence="3" type="primary">Dhtkd1</name>
    <name evidence="3" type="ORF">g.70550</name>
</gene>